<proteinExistence type="predicted"/>
<comment type="caution">
    <text evidence="1">The sequence shown here is derived from an EMBL/GenBank/DDBJ whole genome shotgun (WGS) entry which is preliminary data.</text>
</comment>
<dbReference type="EMBL" id="WOFH01000001">
    <property type="protein sequence ID" value="MUN35061.1"/>
    <property type="molecule type" value="Genomic_DNA"/>
</dbReference>
<organism evidence="1 2">
    <name type="scientific">Actinomadura litoris</name>
    <dbReference type="NCBI Taxonomy" id="2678616"/>
    <lineage>
        <taxon>Bacteria</taxon>
        <taxon>Bacillati</taxon>
        <taxon>Actinomycetota</taxon>
        <taxon>Actinomycetes</taxon>
        <taxon>Streptosporangiales</taxon>
        <taxon>Thermomonosporaceae</taxon>
        <taxon>Actinomadura</taxon>
    </lineage>
</organism>
<dbReference type="AlphaFoldDB" id="A0A7K1KSA5"/>
<gene>
    <name evidence="1" type="ORF">GNZ18_00370</name>
</gene>
<accession>A0A7K1KSA5</accession>
<dbReference type="RefSeq" id="WP_156214062.1">
    <property type="nucleotide sequence ID" value="NZ_WOFH01000001.1"/>
</dbReference>
<keyword evidence="2" id="KW-1185">Reference proteome</keyword>
<protein>
    <submittedName>
        <fullName evidence="1">Uncharacterized protein</fullName>
    </submittedName>
</protein>
<reference evidence="1 2" key="1">
    <citation type="submission" date="2019-11" db="EMBL/GenBank/DDBJ databases">
        <authorList>
            <person name="Cao P."/>
        </authorList>
    </citation>
    <scope>NUCLEOTIDE SEQUENCE [LARGE SCALE GENOMIC DNA]</scope>
    <source>
        <strain evidence="1 2">NEAU-AAG5</strain>
    </source>
</reference>
<evidence type="ECO:0000313" key="2">
    <source>
        <dbReference type="Proteomes" id="UP000432015"/>
    </source>
</evidence>
<evidence type="ECO:0000313" key="1">
    <source>
        <dbReference type="EMBL" id="MUN35061.1"/>
    </source>
</evidence>
<name>A0A7K1KSA5_9ACTN</name>
<sequence length="96" mass="10113">MPIIESISGAAAGVVRMPATIVNDREQKGLLLTVAALFCGIGDQTWPVAHAALVAIVSQRHTREAGFDRALAAISATPGVVALRDVFRSGTITCWR</sequence>
<dbReference type="Proteomes" id="UP000432015">
    <property type="component" value="Unassembled WGS sequence"/>
</dbReference>